<dbReference type="GO" id="GO:0042158">
    <property type="term" value="P:lipoprotein biosynthetic process"/>
    <property type="evidence" value="ECO:0007669"/>
    <property type="project" value="InterPro"/>
</dbReference>
<accession>A0A3D8S3D2</accession>
<evidence type="ECO:0000313" key="3">
    <source>
        <dbReference type="Proteomes" id="UP000256328"/>
    </source>
</evidence>
<evidence type="ECO:0000256" key="1">
    <source>
        <dbReference type="SAM" id="Phobius"/>
    </source>
</evidence>
<feature type="transmembrane region" description="Helical" evidence="1">
    <location>
        <begin position="160"/>
        <end position="182"/>
    </location>
</feature>
<dbReference type="Pfam" id="PF01790">
    <property type="entry name" value="LGT"/>
    <property type="match status" value="1"/>
</dbReference>
<feature type="transmembrane region" description="Helical" evidence="1">
    <location>
        <begin position="325"/>
        <end position="342"/>
    </location>
</feature>
<gene>
    <name evidence="2" type="ORF">BP5796_05500</name>
</gene>
<feature type="transmembrane region" description="Helical" evidence="1">
    <location>
        <begin position="238"/>
        <end position="257"/>
    </location>
</feature>
<evidence type="ECO:0000313" key="2">
    <source>
        <dbReference type="EMBL" id="RDW80802.1"/>
    </source>
</evidence>
<dbReference type="GO" id="GO:0005886">
    <property type="term" value="C:plasma membrane"/>
    <property type="evidence" value="ECO:0007669"/>
    <property type="project" value="InterPro"/>
</dbReference>
<keyword evidence="1" id="KW-0812">Transmembrane</keyword>
<feature type="transmembrane region" description="Helical" evidence="1">
    <location>
        <begin position="347"/>
        <end position="364"/>
    </location>
</feature>
<sequence length="473" mass="50044">MHCIESRPVGVRAQPAGSFHGVCAPSSLVHLISPLPSGDPVPAPTHLRHVCRVSDRAVFQHGLFGNVSWTGADHFALDFPTADDQYSSASSAPAAFDCICCNLLTNLFNLQPTVLAQYCMSLHLCSFHYPEHSDRFGSLKLVQIDLQQPARLQVGQRLNISVYAIFFGIASFTTALLAAYLFEINSPNAMSDAEINRLGLHLVGAGASGLLGARLPVFSRPGALHELLRLQKLTQCGLWLQGSISAVALSVLFLPVATDRYQLLLSLVLAFPLGEALGRLGCHFAGCCMTGHRPEKMTTPLQSALFNSAIGATLLALHFTHRVPLLPAAALALALNALVRLALRPNVFAAAQLLLGLVSIGHSIPSNAAMVDHPQSIFNGAGHSDGHGMPSLRSPWVAVLAFASLLSGVFVQLCSVNSPRVNIIMNGDAAMKASSSVPALEGAQSSPISRARESLSCPGKSVELVVSGGEQPQ</sequence>
<dbReference type="EMBL" id="PDLN01000007">
    <property type="protein sequence ID" value="RDW80802.1"/>
    <property type="molecule type" value="Genomic_DNA"/>
</dbReference>
<proteinExistence type="predicted"/>
<organism evidence="2 3">
    <name type="scientific">Coleophoma crateriformis</name>
    <dbReference type="NCBI Taxonomy" id="565419"/>
    <lineage>
        <taxon>Eukaryota</taxon>
        <taxon>Fungi</taxon>
        <taxon>Dikarya</taxon>
        <taxon>Ascomycota</taxon>
        <taxon>Pezizomycotina</taxon>
        <taxon>Leotiomycetes</taxon>
        <taxon>Helotiales</taxon>
        <taxon>Dermateaceae</taxon>
        <taxon>Coleophoma</taxon>
    </lineage>
</organism>
<feature type="transmembrane region" description="Helical" evidence="1">
    <location>
        <begin position="396"/>
        <end position="416"/>
    </location>
</feature>
<comment type="caution">
    <text evidence="2">The sequence shown here is derived from an EMBL/GenBank/DDBJ whole genome shotgun (WGS) entry which is preliminary data.</text>
</comment>
<dbReference type="OrthoDB" id="3011762at2759"/>
<dbReference type="Proteomes" id="UP000256328">
    <property type="component" value="Unassembled WGS sequence"/>
</dbReference>
<name>A0A3D8S3D2_9HELO</name>
<feature type="transmembrane region" description="Helical" evidence="1">
    <location>
        <begin position="198"/>
        <end position="217"/>
    </location>
</feature>
<keyword evidence="3" id="KW-1185">Reference proteome</keyword>
<reference evidence="2 3" key="1">
    <citation type="journal article" date="2018" name="IMA Fungus">
        <title>IMA Genome-F 9: Draft genome sequence of Annulohypoxylon stygium, Aspergillus mulundensis, Berkeleyomyces basicola (syn. Thielaviopsis basicola), Ceratocystis smalleyi, two Cercospora beticola strains, Coleophoma cylindrospora, Fusarium fracticaudum, Phialophora cf. hyalina, and Morchella septimelata.</title>
        <authorList>
            <person name="Wingfield B.D."/>
            <person name="Bills G.F."/>
            <person name="Dong Y."/>
            <person name="Huang W."/>
            <person name="Nel W.J."/>
            <person name="Swalarsk-Parry B.S."/>
            <person name="Vaghefi N."/>
            <person name="Wilken P.M."/>
            <person name="An Z."/>
            <person name="de Beer Z.W."/>
            <person name="De Vos L."/>
            <person name="Chen L."/>
            <person name="Duong T.A."/>
            <person name="Gao Y."/>
            <person name="Hammerbacher A."/>
            <person name="Kikkert J.R."/>
            <person name="Li Y."/>
            <person name="Li H."/>
            <person name="Li K."/>
            <person name="Li Q."/>
            <person name="Liu X."/>
            <person name="Ma X."/>
            <person name="Naidoo K."/>
            <person name="Pethybridge S.J."/>
            <person name="Sun J."/>
            <person name="Steenkamp E.T."/>
            <person name="van der Nest M.A."/>
            <person name="van Wyk S."/>
            <person name="Wingfield M.J."/>
            <person name="Xiong C."/>
            <person name="Yue Q."/>
            <person name="Zhang X."/>
        </authorList>
    </citation>
    <scope>NUCLEOTIDE SEQUENCE [LARGE SCALE GENOMIC DNA]</scope>
    <source>
        <strain evidence="2 3">BP5796</strain>
    </source>
</reference>
<keyword evidence="1" id="KW-0472">Membrane</keyword>
<protein>
    <submittedName>
        <fullName evidence="2">Uncharacterized protein</fullName>
    </submittedName>
</protein>
<keyword evidence="1" id="KW-1133">Transmembrane helix</keyword>
<dbReference type="InterPro" id="IPR001640">
    <property type="entry name" value="Lgt"/>
</dbReference>
<dbReference type="AlphaFoldDB" id="A0A3D8S3D2"/>
<dbReference type="GO" id="GO:0008961">
    <property type="term" value="F:phosphatidylglycerol-prolipoprotein diacylglyceryl transferase activity"/>
    <property type="evidence" value="ECO:0007669"/>
    <property type="project" value="InterPro"/>
</dbReference>